<dbReference type="STRING" id="1622118.Lupro_08760"/>
<dbReference type="InterPro" id="IPR036890">
    <property type="entry name" value="HATPase_C_sf"/>
</dbReference>
<dbReference type="CDD" id="cd00082">
    <property type="entry name" value="HisKA"/>
    <property type="match status" value="1"/>
</dbReference>
<evidence type="ECO:0000313" key="9">
    <source>
        <dbReference type="EMBL" id="AMC11342.1"/>
    </source>
</evidence>
<dbReference type="SUPFAM" id="SSF55874">
    <property type="entry name" value="ATPase domain of HSP90 chaperone/DNA topoisomerase II/histidine kinase"/>
    <property type="match status" value="1"/>
</dbReference>
<dbReference type="PROSITE" id="PS50109">
    <property type="entry name" value="HIS_KIN"/>
    <property type="match status" value="1"/>
</dbReference>
<dbReference type="FunFam" id="3.30.565.10:FF:000006">
    <property type="entry name" value="Sensor histidine kinase WalK"/>
    <property type="match status" value="1"/>
</dbReference>
<keyword evidence="7" id="KW-1133">Transmembrane helix</keyword>
<dbReference type="Gene3D" id="3.30.565.10">
    <property type="entry name" value="Histidine kinase-like ATPase, C-terminal domain"/>
    <property type="match status" value="1"/>
</dbReference>
<accession>A0A0X8G777</accession>
<dbReference type="Pfam" id="PF00512">
    <property type="entry name" value="HisKA"/>
    <property type="match status" value="1"/>
</dbReference>
<feature type="domain" description="Histidine kinase" evidence="8">
    <location>
        <begin position="127"/>
        <end position="347"/>
    </location>
</feature>
<feature type="transmembrane region" description="Helical" evidence="7">
    <location>
        <begin position="7"/>
        <end position="30"/>
    </location>
</feature>
<dbReference type="PRINTS" id="PR00344">
    <property type="entry name" value="BCTRLSENSOR"/>
</dbReference>
<evidence type="ECO:0000256" key="5">
    <source>
        <dbReference type="ARBA" id="ARBA00022777"/>
    </source>
</evidence>
<dbReference type="EMBL" id="CP013355">
    <property type="protein sequence ID" value="AMC11342.1"/>
    <property type="molecule type" value="Genomic_DNA"/>
</dbReference>
<dbReference type="PATRIC" id="fig|1622118.3.peg.1811"/>
<dbReference type="SMART" id="SM00387">
    <property type="entry name" value="HATPase_c"/>
    <property type="match status" value="1"/>
</dbReference>
<dbReference type="PANTHER" id="PTHR45453">
    <property type="entry name" value="PHOSPHATE REGULON SENSOR PROTEIN PHOR"/>
    <property type="match status" value="1"/>
</dbReference>
<gene>
    <name evidence="9" type="ORF">Lupro_08760</name>
</gene>
<dbReference type="InterPro" id="IPR003594">
    <property type="entry name" value="HATPase_dom"/>
</dbReference>
<dbReference type="Pfam" id="PF02518">
    <property type="entry name" value="HATPase_c"/>
    <property type="match status" value="1"/>
</dbReference>
<keyword evidence="3" id="KW-0597">Phosphoprotein</keyword>
<dbReference type="InterPro" id="IPR003661">
    <property type="entry name" value="HisK_dim/P_dom"/>
</dbReference>
<evidence type="ECO:0000313" key="10">
    <source>
        <dbReference type="Proteomes" id="UP000059672"/>
    </source>
</evidence>
<keyword evidence="7" id="KW-0812">Transmembrane</keyword>
<protein>
    <recommendedName>
        <fullName evidence="2">histidine kinase</fullName>
        <ecNumber evidence="2">2.7.13.3</ecNumber>
    </recommendedName>
</protein>
<keyword evidence="7" id="KW-0472">Membrane</keyword>
<evidence type="ECO:0000256" key="2">
    <source>
        <dbReference type="ARBA" id="ARBA00012438"/>
    </source>
</evidence>
<dbReference type="Proteomes" id="UP000059672">
    <property type="component" value="Chromosome"/>
</dbReference>
<dbReference type="InterPro" id="IPR004358">
    <property type="entry name" value="Sig_transdc_His_kin-like_C"/>
</dbReference>
<dbReference type="InterPro" id="IPR036097">
    <property type="entry name" value="HisK_dim/P_sf"/>
</dbReference>
<dbReference type="Gene3D" id="1.10.287.130">
    <property type="match status" value="1"/>
</dbReference>
<evidence type="ECO:0000256" key="3">
    <source>
        <dbReference type="ARBA" id="ARBA00022553"/>
    </source>
</evidence>
<dbReference type="AlphaFoldDB" id="A0A0X8G777"/>
<keyword evidence="5 9" id="KW-0418">Kinase</keyword>
<keyword evidence="4" id="KW-0808">Transferase</keyword>
<dbReference type="GO" id="GO:0016036">
    <property type="term" value="P:cellular response to phosphate starvation"/>
    <property type="evidence" value="ECO:0007669"/>
    <property type="project" value="TreeGrafter"/>
</dbReference>
<dbReference type="RefSeq" id="WP_068208876.1">
    <property type="nucleotide sequence ID" value="NZ_CP013355.1"/>
</dbReference>
<reference evidence="10" key="1">
    <citation type="submission" date="2015-12" db="EMBL/GenBank/DDBJ databases">
        <title>Complete genome sequence of Lutibacter profundus strain LP1.</title>
        <authorList>
            <person name="Wissuwa J."/>
            <person name="Le Moine Bauer S."/>
            <person name="Stokke R."/>
            <person name="Dahle H."/>
            <person name="Steen I.H."/>
        </authorList>
    </citation>
    <scope>NUCLEOTIDE SEQUENCE [LARGE SCALE GENOMIC DNA]</scope>
    <source>
        <strain evidence="10">LP1</strain>
    </source>
</reference>
<dbReference type="CDD" id="cd00075">
    <property type="entry name" value="HATPase"/>
    <property type="match status" value="1"/>
</dbReference>
<organism evidence="9 10">
    <name type="scientific">Lutibacter profundi</name>
    <dbReference type="NCBI Taxonomy" id="1622118"/>
    <lineage>
        <taxon>Bacteria</taxon>
        <taxon>Pseudomonadati</taxon>
        <taxon>Bacteroidota</taxon>
        <taxon>Flavobacteriia</taxon>
        <taxon>Flavobacteriales</taxon>
        <taxon>Flavobacteriaceae</taxon>
        <taxon>Lutibacter</taxon>
    </lineage>
</organism>
<dbReference type="InterPro" id="IPR005467">
    <property type="entry name" value="His_kinase_dom"/>
</dbReference>
<dbReference type="GO" id="GO:0000155">
    <property type="term" value="F:phosphorelay sensor kinase activity"/>
    <property type="evidence" value="ECO:0007669"/>
    <property type="project" value="InterPro"/>
</dbReference>
<evidence type="ECO:0000256" key="7">
    <source>
        <dbReference type="SAM" id="Phobius"/>
    </source>
</evidence>
<keyword evidence="6" id="KW-0902">Two-component regulatory system</keyword>
<evidence type="ECO:0000256" key="6">
    <source>
        <dbReference type="ARBA" id="ARBA00023012"/>
    </source>
</evidence>
<dbReference type="PANTHER" id="PTHR45453:SF1">
    <property type="entry name" value="PHOSPHATE REGULON SENSOR PROTEIN PHOR"/>
    <property type="match status" value="1"/>
</dbReference>
<dbReference type="OrthoDB" id="9813151at2"/>
<dbReference type="GO" id="GO:0005886">
    <property type="term" value="C:plasma membrane"/>
    <property type="evidence" value="ECO:0007669"/>
    <property type="project" value="TreeGrafter"/>
</dbReference>
<sequence>MKIKKTYTFAFWSSFYITFFTSIILFILTYSFSNILIKPTYILFYLVVVFVFTFLIIQYRLEKFIFQRIKKIYNSVSLLDSSDFNKTPITSDVETLSKEVQKFAELKQQQIRSLTLREGYRREFLGNISHELKTPLFTVQGYLLTLADGAINDKKISQKYLERANKGVDRLIEIVRDLDLISKLESADLDLNKQSFNIIELIQNVFDLLEMKAKKRNISLFFDKHYEYPIMVIGDIKRIEQVLTNLLVNSIKYGKINGVTLVSVEHFKKDKIIVKITDNGEGIKKEHRARLFERFYRVDQSRSREQGGSGLGLSIVKHIIEAHNEQIFVKSKFKKGSEFSFTLEKLEKI</sequence>
<dbReference type="GO" id="GO:0004721">
    <property type="term" value="F:phosphoprotein phosphatase activity"/>
    <property type="evidence" value="ECO:0007669"/>
    <property type="project" value="TreeGrafter"/>
</dbReference>
<comment type="catalytic activity">
    <reaction evidence="1">
        <text>ATP + protein L-histidine = ADP + protein N-phospho-L-histidine.</text>
        <dbReference type="EC" id="2.7.13.3"/>
    </reaction>
</comment>
<proteinExistence type="predicted"/>
<evidence type="ECO:0000259" key="8">
    <source>
        <dbReference type="PROSITE" id="PS50109"/>
    </source>
</evidence>
<dbReference type="KEGG" id="lut:Lupro_08760"/>
<dbReference type="InterPro" id="IPR050351">
    <property type="entry name" value="BphY/WalK/GraS-like"/>
</dbReference>
<dbReference type="EC" id="2.7.13.3" evidence="2"/>
<name>A0A0X8G777_9FLAO</name>
<keyword evidence="10" id="KW-1185">Reference proteome</keyword>
<reference evidence="9 10" key="2">
    <citation type="journal article" date="2016" name="Int. J. Syst. Evol. Microbiol.">
        <title>Lutibacter profundi sp. nov., isolated from a deep-sea hydrothermal system on the Arctic Mid-Ocean Ridge and emended description of the genus Lutibacter.</title>
        <authorList>
            <person name="Le Moine Bauer S."/>
            <person name="Roalkvam I."/>
            <person name="Steen I.H."/>
            <person name="Dahle H."/>
        </authorList>
    </citation>
    <scope>NUCLEOTIDE SEQUENCE [LARGE SCALE GENOMIC DNA]</scope>
    <source>
        <strain evidence="9 10">LP1</strain>
    </source>
</reference>
<feature type="transmembrane region" description="Helical" evidence="7">
    <location>
        <begin position="42"/>
        <end position="61"/>
    </location>
</feature>
<evidence type="ECO:0000256" key="4">
    <source>
        <dbReference type="ARBA" id="ARBA00022679"/>
    </source>
</evidence>
<dbReference type="SMART" id="SM00388">
    <property type="entry name" value="HisKA"/>
    <property type="match status" value="1"/>
</dbReference>
<dbReference type="SUPFAM" id="SSF47384">
    <property type="entry name" value="Homodimeric domain of signal transducing histidine kinase"/>
    <property type="match status" value="1"/>
</dbReference>
<evidence type="ECO:0000256" key="1">
    <source>
        <dbReference type="ARBA" id="ARBA00000085"/>
    </source>
</evidence>